<feature type="transmembrane region" description="Helical" evidence="9">
    <location>
        <begin position="40"/>
        <end position="59"/>
    </location>
</feature>
<gene>
    <name evidence="10" type="ORF">PSU4_35290</name>
</gene>
<dbReference type="FunFam" id="1.10.3470.10:FF:000001">
    <property type="entry name" value="Vitamin B12 ABC transporter permease BtuC"/>
    <property type="match status" value="1"/>
</dbReference>
<organism evidence="10 11">
    <name type="scientific">Pseudonocardia sulfidoxydans NBRC 16205</name>
    <dbReference type="NCBI Taxonomy" id="1223511"/>
    <lineage>
        <taxon>Bacteria</taxon>
        <taxon>Bacillati</taxon>
        <taxon>Actinomycetota</taxon>
        <taxon>Actinomycetes</taxon>
        <taxon>Pseudonocardiales</taxon>
        <taxon>Pseudonocardiaceae</taxon>
        <taxon>Pseudonocardia</taxon>
    </lineage>
</organism>
<evidence type="ECO:0000256" key="9">
    <source>
        <dbReference type="SAM" id="Phobius"/>
    </source>
</evidence>
<comment type="caution">
    <text evidence="10">The sequence shown here is derived from an EMBL/GenBank/DDBJ whole genome shotgun (WGS) entry which is preliminary data.</text>
</comment>
<dbReference type="PANTHER" id="PTHR30472">
    <property type="entry name" value="FERRIC ENTEROBACTIN TRANSPORT SYSTEM PERMEASE PROTEIN"/>
    <property type="match status" value="1"/>
</dbReference>
<evidence type="ECO:0000256" key="7">
    <source>
        <dbReference type="ARBA" id="ARBA00023136"/>
    </source>
</evidence>
<dbReference type="PANTHER" id="PTHR30472:SF24">
    <property type="entry name" value="FERRIC ENTEROBACTIN TRANSPORT SYSTEM PERMEASE PROTEIN FEPG"/>
    <property type="match status" value="1"/>
</dbReference>
<dbReference type="GO" id="GO:0033214">
    <property type="term" value="P:siderophore-iron import into cell"/>
    <property type="evidence" value="ECO:0007669"/>
    <property type="project" value="TreeGrafter"/>
</dbReference>
<keyword evidence="3" id="KW-0813">Transport</keyword>
<evidence type="ECO:0000256" key="4">
    <source>
        <dbReference type="ARBA" id="ARBA00022475"/>
    </source>
</evidence>
<dbReference type="GO" id="GO:0022857">
    <property type="term" value="F:transmembrane transporter activity"/>
    <property type="evidence" value="ECO:0007669"/>
    <property type="project" value="InterPro"/>
</dbReference>
<dbReference type="InterPro" id="IPR037294">
    <property type="entry name" value="ABC_BtuC-like"/>
</dbReference>
<reference evidence="10 11" key="1">
    <citation type="submission" date="2019-07" db="EMBL/GenBank/DDBJ databases">
        <title>Whole genome shotgun sequence of Pseudonocardia sulfidoxydans NBRC 16205.</title>
        <authorList>
            <person name="Hosoyama A."/>
            <person name="Uohara A."/>
            <person name="Ohji S."/>
            <person name="Ichikawa N."/>
        </authorList>
    </citation>
    <scope>NUCLEOTIDE SEQUENCE [LARGE SCALE GENOMIC DNA]</scope>
    <source>
        <strain evidence="10 11">NBRC 16205</strain>
    </source>
</reference>
<keyword evidence="11" id="KW-1185">Reference proteome</keyword>
<dbReference type="InterPro" id="IPR000522">
    <property type="entry name" value="ABC_transptr_permease_BtuC"/>
</dbReference>
<dbReference type="Gene3D" id="1.10.3470.10">
    <property type="entry name" value="ABC transporter involved in vitamin B12 uptake, BtuC"/>
    <property type="match status" value="1"/>
</dbReference>
<proteinExistence type="inferred from homology"/>
<evidence type="ECO:0000256" key="3">
    <source>
        <dbReference type="ARBA" id="ARBA00022448"/>
    </source>
</evidence>
<dbReference type="SUPFAM" id="SSF81345">
    <property type="entry name" value="ABC transporter involved in vitamin B12 uptake, BtuC"/>
    <property type="match status" value="1"/>
</dbReference>
<feature type="transmembrane region" description="Helical" evidence="9">
    <location>
        <begin position="157"/>
        <end position="176"/>
    </location>
</feature>
<dbReference type="RefSeq" id="WP_147109629.1">
    <property type="nucleotide sequence ID" value="NZ_BJVJ01000036.1"/>
</dbReference>
<feature type="transmembrane region" description="Helical" evidence="9">
    <location>
        <begin position="188"/>
        <end position="211"/>
    </location>
</feature>
<dbReference type="OrthoDB" id="4455417at2"/>
<feature type="region of interest" description="Disordered" evidence="8">
    <location>
        <begin position="1"/>
        <end position="23"/>
    </location>
</feature>
<protein>
    <submittedName>
        <fullName evidence="10">Iron ABC transporter</fullName>
    </submittedName>
</protein>
<dbReference type="EMBL" id="BJVJ01000036">
    <property type="protein sequence ID" value="GEL24575.1"/>
    <property type="molecule type" value="Genomic_DNA"/>
</dbReference>
<sequence length="371" mass="37572">MTATVDKPAGKPGRRPPGLVPGRDPLRVGRFSGVWRPRTVVVMAVTAAVLVLGAALNIGRGEFPIGVGDVLATLFGGGDPAQQFIVLDLRLPRTLTGALVGGALAVSGAILQALARNPLAAPDIIGITMGASAAAVGVIVLGSGVSAFAVIAGSVGLPIAALLGGLITATLIYLLAWRKGVQGFRLVLVGIGMNAILYALVNWLLIAAQVYEAARAQVWLNGSLNARGWEHVVPVGIALAVLVPAALVLAHLLGALQYNDETARSLGVRVDGGRTALLAVAVGLAAIATASAGPIAFVALVSPQIAQRLVGASRPPIGASLLIGATLVVLSDLLARTAFGTAELPVGVVTAVLGAPYLLYLLVRHGREARV</sequence>
<feature type="transmembrane region" description="Helical" evidence="9">
    <location>
        <begin position="276"/>
        <end position="297"/>
    </location>
</feature>
<evidence type="ECO:0000256" key="5">
    <source>
        <dbReference type="ARBA" id="ARBA00022692"/>
    </source>
</evidence>
<feature type="transmembrane region" description="Helical" evidence="9">
    <location>
        <begin position="127"/>
        <end position="151"/>
    </location>
</feature>
<feature type="transmembrane region" description="Helical" evidence="9">
    <location>
        <begin position="231"/>
        <end position="256"/>
    </location>
</feature>
<evidence type="ECO:0000313" key="10">
    <source>
        <dbReference type="EMBL" id="GEL24575.1"/>
    </source>
</evidence>
<keyword evidence="5 9" id="KW-0812">Transmembrane</keyword>
<keyword evidence="4" id="KW-1003">Cell membrane</keyword>
<dbReference type="GO" id="GO:0005886">
    <property type="term" value="C:plasma membrane"/>
    <property type="evidence" value="ECO:0007669"/>
    <property type="project" value="UniProtKB-SubCell"/>
</dbReference>
<evidence type="ECO:0000256" key="8">
    <source>
        <dbReference type="SAM" id="MobiDB-lite"/>
    </source>
</evidence>
<evidence type="ECO:0000256" key="1">
    <source>
        <dbReference type="ARBA" id="ARBA00004651"/>
    </source>
</evidence>
<feature type="transmembrane region" description="Helical" evidence="9">
    <location>
        <begin position="342"/>
        <end position="363"/>
    </location>
</feature>
<dbReference type="AlphaFoldDB" id="A0A511DID9"/>
<dbReference type="Pfam" id="PF01032">
    <property type="entry name" value="FecCD"/>
    <property type="match status" value="1"/>
</dbReference>
<accession>A0A511DID9</accession>
<name>A0A511DID9_9PSEU</name>
<feature type="transmembrane region" description="Helical" evidence="9">
    <location>
        <begin position="95"/>
        <end position="115"/>
    </location>
</feature>
<keyword evidence="6 9" id="KW-1133">Transmembrane helix</keyword>
<evidence type="ECO:0000313" key="11">
    <source>
        <dbReference type="Proteomes" id="UP000321685"/>
    </source>
</evidence>
<dbReference type="Proteomes" id="UP000321685">
    <property type="component" value="Unassembled WGS sequence"/>
</dbReference>
<dbReference type="CDD" id="cd06550">
    <property type="entry name" value="TM_ABC_iron-siderophores_like"/>
    <property type="match status" value="1"/>
</dbReference>
<comment type="subcellular location">
    <subcellularLocation>
        <location evidence="1">Cell membrane</location>
        <topology evidence="1">Multi-pass membrane protein</topology>
    </subcellularLocation>
</comment>
<evidence type="ECO:0000256" key="2">
    <source>
        <dbReference type="ARBA" id="ARBA00007935"/>
    </source>
</evidence>
<comment type="similarity">
    <text evidence="2">Belongs to the binding-protein-dependent transport system permease family. FecCD subfamily.</text>
</comment>
<evidence type="ECO:0000256" key="6">
    <source>
        <dbReference type="ARBA" id="ARBA00022989"/>
    </source>
</evidence>
<keyword evidence="7 9" id="KW-0472">Membrane</keyword>